<keyword evidence="9" id="KW-0804">Transcription</keyword>
<sequence length="521" mass="57056">MFAFASEFLDDMKRQLMSLGKDRYSLPRTYKRVSYAQEKARSELRKFGWDTLGYAESFKLPPPKDTIQRIDGKTISVEEFRRDFERPRVPVILTGLTEDWAANEKWTLDRLSKKYRNQNFKCGEDDHGNSRRKTKKLSEDYKVPKFFEDDLFNYADSKKRPPHRWFVMGPDRSGTSIHIDPLGTSAWNSLLVGYKRWVLIPPNTPRDYVKPMSHEKGKHPNEGITWFRTVYNRVRSHSWPQEYAPIECRQGPGETMFVPSGWWHVVINEGFTVAVTHNYCSVENLHLVWPKTVKGRPKLSKHWRKRLAAERPEVLEIINSSSAAPLYNLNESSSDSSSSSSSSSDSSDSDTDDEDSGRCGIGGRKRRNDERTNLSPPSPYPVSGTSCEMTDDSTSASLFGQGQYAASAPGIPASPGWPGVPIGPGIPGFPGGPAGPGNPSGPSSATPGGPCFPGAPRGPGNPAGPGSPRAPWSPAGPGGPGRPTFPDLPGIPSLPCGPGSPTAPGSPRGPGAGNNNEDGYK</sequence>
<dbReference type="PANTHER" id="PTHR12480:SF32">
    <property type="entry name" value="BIFUNCTIONAL ARGININE DEMETHYLASE AND LYSYL-HYDROXYLASE JMJD6"/>
    <property type="match status" value="1"/>
</dbReference>
<keyword evidence="10" id="KW-0539">Nucleus</keyword>
<feature type="compositionally biased region" description="Low complexity" evidence="12">
    <location>
        <begin position="440"/>
        <end position="475"/>
    </location>
</feature>
<dbReference type="InterPro" id="IPR003347">
    <property type="entry name" value="JmjC_dom"/>
</dbReference>
<comment type="similarity">
    <text evidence="11">Belongs to the JMJD6 family.</text>
</comment>
<evidence type="ECO:0000256" key="9">
    <source>
        <dbReference type="ARBA" id="ARBA00023163"/>
    </source>
</evidence>
<keyword evidence="5" id="KW-0223">Dioxygenase</keyword>
<keyword evidence="4" id="KW-0156">Chromatin regulator</keyword>
<dbReference type="PANTHER" id="PTHR12480">
    <property type="entry name" value="ARGININE DEMETHYLASE AND LYSYL-HYDROXYLASE JMJD"/>
    <property type="match status" value="1"/>
</dbReference>
<evidence type="ECO:0000256" key="7">
    <source>
        <dbReference type="ARBA" id="ARBA00023004"/>
    </source>
</evidence>
<evidence type="ECO:0000256" key="4">
    <source>
        <dbReference type="ARBA" id="ARBA00022853"/>
    </source>
</evidence>
<dbReference type="CTD" id="9828962"/>
<comment type="subcellular location">
    <subcellularLocation>
        <location evidence="2">Nucleus</location>
    </subcellularLocation>
</comment>
<dbReference type="GO" id="GO:0033749">
    <property type="term" value="F:histone H4R3 demethylase activity"/>
    <property type="evidence" value="ECO:0007669"/>
    <property type="project" value="TreeGrafter"/>
</dbReference>
<feature type="compositionally biased region" description="Polar residues" evidence="12">
    <location>
        <begin position="383"/>
        <end position="395"/>
    </location>
</feature>
<evidence type="ECO:0000256" key="6">
    <source>
        <dbReference type="ARBA" id="ARBA00023002"/>
    </source>
</evidence>
<evidence type="ECO:0000259" key="13">
    <source>
        <dbReference type="PROSITE" id="PS51184"/>
    </source>
</evidence>
<dbReference type="GO" id="GO:0106140">
    <property type="term" value="F:P-TEFb complex binding"/>
    <property type="evidence" value="ECO:0007669"/>
    <property type="project" value="TreeGrafter"/>
</dbReference>
<feature type="compositionally biased region" description="Gly residues" evidence="12">
    <location>
        <begin position="425"/>
        <end position="435"/>
    </location>
</feature>
<evidence type="ECO:0000256" key="11">
    <source>
        <dbReference type="ARBA" id="ARBA00038068"/>
    </source>
</evidence>
<feature type="compositionally biased region" description="Low complexity" evidence="12">
    <location>
        <begin position="332"/>
        <end position="346"/>
    </location>
</feature>
<reference evidence="14 15" key="1">
    <citation type="submission" date="2019-12" db="EMBL/GenBank/DDBJ databases">
        <title>Chromosome-level assembly of the Caenorhabditis remanei genome.</title>
        <authorList>
            <person name="Teterina A.A."/>
            <person name="Willis J.H."/>
            <person name="Phillips P.C."/>
        </authorList>
    </citation>
    <scope>NUCLEOTIDE SEQUENCE [LARGE SCALE GENOMIC DNA]</scope>
    <source>
        <strain evidence="14 15">PX506</strain>
        <tissue evidence="14">Whole organism</tissue>
    </source>
</reference>
<keyword evidence="7" id="KW-0408">Iron</keyword>
<dbReference type="GeneID" id="9828962"/>
<protein>
    <recommendedName>
        <fullName evidence="13">JmjC domain-containing protein</fullName>
    </recommendedName>
</protein>
<dbReference type="Pfam" id="PF02373">
    <property type="entry name" value="JmjC"/>
    <property type="match status" value="1"/>
</dbReference>
<evidence type="ECO:0000256" key="10">
    <source>
        <dbReference type="ARBA" id="ARBA00023242"/>
    </source>
</evidence>
<accession>A0A6A5GUI1</accession>
<dbReference type="InterPro" id="IPR050910">
    <property type="entry name" value="JMJD6_ArgDemeth/LysHydrox"/>
</dbReference>
<evidence type="ECO:0000313" key="15">
    <source>
        <dbReference type="Proteomes" id="UP000483820"/>
    </source>
</evidence>
<dbReference type="KEGG" id="crq:GCK72_014591"/>
<feature type="region of interest" description="Disordered" evidence="12">
    <location>
        <begin position="409"/>
        <end position="521"/>
    </location>
</feature>
<dbReference type="GO" id="GO:0005634">
    <property type="term" value="C:nucleus"/>
    <property type="evidence" value="ECO:0007669"/>
    <property type="project" value="UniProtKB-SubCell"/>
</dbReference>
<keyword evidence="8" id="KW-0805">Transcription regulation</keyword>
<comment type="cofactor">
    <cofactor evidence="1">
        <name>Fe(2+)</name>
        <dbReference type="ChEBI" id="CHEBI:29033"/>
    </cofactor>
</comment>
<organism evidence="14 15">
    <name type="scientific">Caenorhabditis remanei</name>
    <name type="common">Caenorhabditis vulgaris</name>
    <dbReference type="NCBI Taxonomy" id="31234"/>
    <lineage>
        <taxon>Eukaryota</taxon>
        <taxon>Metazoa</taxon>
        <taxon>Ecdysozoa</taxon>
        <taxon>Nematoda</taxon>
        <taxon>Chromadorea</taxon>
        <taxon>Rhabditida</taxon>
        <taxon>Rhabditina</taxon>
        <taxon>Rhabditomorpha</taxon>
        <taxon>Rhabditoidea</taxon>
        <taxon>Rhabditidae</taxon>
        <taxon>Peloderinae</taxon>
        <taxon>Caenorhabditis</taxon>
    </lineage>
</organism>
<evidence type="ECO:0000256" key="2">
    <source>
        <dbReference type="ARBA" id="ARBA00004123"/>
    </source>
</evidence>
<feature type="domain" description="JmjC" evidence="13">
    <location>
        <begin position="132"/>
        <end position="296"/>
    </location>
</feature>
<keyword evidence="3" id="KW-0479">Metal-binding</keyword>
<dbReference type="Gene3D" id="2.60.120.650">
    <property type="entry name" value="Cupin"/>
    <property type="match status" value="2"/>
</dbReference>
<dbReference type="RefSeq" id="XP_053585135.1">
    <property type="nucleotide sequence ID" value="XM_053730363.1"/>
</dbReference>
<name>A0A6A5GUI1_CAERE</name>
<dbReference type="Gene3D" id="1.20.1280.270">
    <property type="match status" value="1"/>
</dbReference>
<dbReference type="Proteomes" id="UP000483820">
    <property type="component" value="Chromosome IV"/>
</dbReference>
<dbReference type="AlphaFoldDB" id="A0A6A5GUI1"/>
<gene>
    <name evidence="14" type="ORF">GCK72_014591</name>
</gene>
<dbReference type="GO" id="GO:0005737">
    <property type="term" value="C:cytoplasm"/>
    <property type="evidence" value="ECO:0007669"/>
    <property type="project" value="TreeGrafter"/>
</dbReference>
<feature type="compositionally biased region" description="Low complexity" evidence="12">
    <location>
        <begin position="409"/>
        <end position="420"/>
    </location>
</feature>
<dbReference type="PROSITE" id="PS51184">
    <property type="entry name" value="JMJC"/>
    <property type="match status" value="1"/>
</dbReference>
<evidence type="ECO:0000313" key="14">
    <source>
        <dbReference type="EMBL" id="KAF1758133.1"/>
    </source>
</evidence>
<evidence type="ECO:0000256" key="5">
    <source>
        <dbReference type="ARBA" id="ARBA00022964"/>
    </source>
</evidence>
<evidence type="ECO:0000256" key="1">
    <source>
        <dbReference type="ARBA" id="ARBA00001954"/>
    </source>
</evidence>
<keyword evidence="6" id="KW-0560">Oxidoreductase</keyword>
<proteinExistence type="inferred from homology"/>
<dbReference type="SMART" id="SM00558">
    <property type="entry name" value="JmjC"/>
    <property type="match status" value="1"/>
</dbReference>
<comment type="caution">
    <text evidence="14">The sequence shown here is derived from an EMBL/GenBank/DDBJ whole genome shotgun (WGS) entry which is preliminary data.</text>
</comment>
<dbReference type="EMBL" id="WUAV01000004">
    <property type="protein sequence ID" value="KAF1758133.1"/>
    <property type="molecule type" value="Genomic_DNA"/>
</dbReference>
<dbReference type="SUPFAM" id="SSF51197">
    <property type="entry name" value="Clavaminate synthase-like"/>
    <property type="match status" value="1"/>
</dbReference>
<dbReference type="GO" id="GO:0046872">
    <property type="term" value="F:metal ion binding"/>
    <property type="evidence" value="ECO:0007669"/>
    <property type="project" value="UniProtKB-KW"/>
</dbReference>
<evidence type="ECO:0000256" key="8">
    <source>
        <dbReference type="ARBA" id="ARBA00023015"/>
    </source>
</evidence>
<dbReference type="GO" id="GO:0006909">
    <property type="term" value="P:phagocytosis"/>
    <property type="evidence" value="ECO:0007669"/>
    <property type="project" value="TreeGrafter"/>
</dbReference>
<evidence type="ECO:0000256" key="12">
    <source>
        <dbReference type="SAM" id="MobiDB-lite"/>
    </source>
</evidence>
<feature type="region of interest" description="Disordered" evidence="12">
    <location>
        <begin position="326"/>
        <end position="395"/>
    </location>
</feature>
<evidence type="ECO:0000256" key="3">
    <source>
        <dbReference type="ARBA" id="ARBA00022723"/>
    </source>
</evidence>